<evidence type="ECO:0000256" key="1">
    <source>
        <dbReference type="SAM" id="Phobius"/>
    </source>
</evidence>
<accession>A0A5B9ML83</accession>
<keyword evidence="1" id="KW-0812">Transmembrane</keyword>
<organism evidence="2 3">
    <name type="scientific">Stieleria maiorica</name>
    <dbReference type="NCBI Taxonomy" id="2795974"/>
    <lineage>
        <taxon>Bacteria</taxon>
        <taxon>Pseudomonadati</taxon>
        <taxon>Planctomycetota</taxon>
        <taxon>Planctomycetia</taxon>
        <taxon>Pirellulales</taxon>
        <taxon>Pirellulaceae</taxon>
        <taxon>Stieleria</taxon>
    </lineage>
</organism>
<dbReference type="Proteomes" id="UP000321353">
    <property type="component" value="Chromosome"/>
</dbReference>
<keyword evidence="3" id="KW-1185">Reference proteome</keyword>
<dbReference type="KEGG" id="smam:Mal15_61220"/>
<evidence type="ECO:0000313" key="3">
    <source>
        <dbReference type="Proteomes" id="UP000321353"/>
    </source>
</evidence>
<sequence length="107" mass="12109">MPERPNVNPYKPTRLIGSQRTSFLRLIVCLIGILITAVAFLYFAAVSLLYCWMLFVPMPGWPVSQLMFNIVIWTAFATLSAFGFWRTFRALASSSRIDPGLDGMRSD</sequence>
<name>A0A5B9ML83_9BACT</name>
<feature type="transmembrane region" description="Helical" evidence="1">
    <location>
        <begin position="67"/>
        <end position="85"/>
    </location>
</feature>
<evidence type="ECO:0000313" key="2">
    <source>
        <dbReference type="EMBL" id="QEG02039.1"/>
    </source>
</evidence>
<gene>
    <name evidence="2" type="ORF">Mal15_61220</name>
</gene>
<proteinExistence type="predicted"/>
<protein>
    <submittedName>
        <fullName evidence="2">Uncharacterized protein</fullName>
    </submittedName>
</protein>
<dbReference type="AlphaFoldDB" id="A0A5B9ML83"/>
<feature type="transmembrane region" description="Helical" evidence="1">
    <location>
        <begin position="23"/>
        <end position="55"/>
    </location>
</feature>
<keyword evidence="1" id="KW-1133">Transmembrane helix</keyword>
<keyword evidence="1" id="KW-0472">Membrane</keyword>
<dbReference type="EMBL" id="CP036264">
    <property type="protein sequence ID" value="QEG02039.1"/>
    <property type="molecule type" value="Genomic_DNA"/>
</dbReference>
<reference evidence="2 3" key="1">
    <citation type="submission" date="2019-02" db="EMBL/GenBank/DDBJ databases">
        <title>Planctomycetal bacteria perform biofilm scaping via a novel small molecule.</title>
        <authorList>
            <person name="Jeske O."/>
            <person name="Boedeker C."/>
            <person name="Wiegand S."/>
            <person name="Breitling P."/>
            <person name="Kallscheuer N."/>
            <person name="Jogler M."/>
            <person name="Rohde M."/>
            <person name="Petersen J."/>
            <person name="Medema M.H."/>
            <person name="Surup F."/>
            <person name="Jogler C."/>
        </authorList>
    </citation>
    <scope>NUCLEOTIDE SEQUENCE [LARGE SCALE GENOMIC DNA]</scope>
    <source>
        <strain evidence="2 3">Mal15</strain>
    </source>
</reference>